<organism evidence="1 2">
    <name type="scientific">Massilia niabensis</name>
    <dbReference type="NCBI Taxonomy" id="544910"/>
    <lineage>
        <taxon>Bacteria</taxon>
        <taxon>Pseudomonadati</taxon>
        <taxon>Pseudomonadota</taxon>
        <taxon>Betaproteobacteria</taxon>
        <taxon>Burkholderiales</taxon>
        <taxon>Oxalobacteraceae</taxon>
        <taxon>Telluria group</taxon>
        <taxon>Massilia</taxon>
    </lineage>
</organism>
<dbReference type="RefSeq" id="WP_379780155.1">
    <property type="nucleotide sequence ID" value="NZ_JBHSMU010000004.1"/>
</dbReference>
<dbReference type="PIRSF" id="PIRSF028304">
    <property type="entry name" value="UCP028304"/>
    <property type="match status" value="1"/>
</dbReference>
<dbReference type="Proteomes" id="UP001596050">
    <property type="component" value="Unassembled WGS sequence"/>
</dbReference>
<dbReference type="Pfam" id="PF05947">
    <property type="entry name" value="T6SS_TssF"/>
    <property type="match status" value="1"/>
</dbReference>
<reference evidence="2" key="1">
    <citation type="journal article" date="2019" name="Int. J. Syst. Evol. Microbiol.">
        <title>The Global Catalogue of Microorganisms (GCM) 10K type strain sequencing project: providing services to taxonomists for standard genome sequencing and annotation.</title>
        <authorList>
            <consortium name="The Broad Institute Genomics Platform"/>
            <consortium name="The Broad Institute Genome Sequencing Center for Infectious Disease"/>
            <person name="Wu L."/>
            <person name="Ma J."/>
        </authorList>
    </citation>
    <scope>NUCLEOTIDE SEQUENCE [LARGE SCALE GENOMIC DNA]</scope>
    <source>
        <strain evidence="2">KACC 12649</strain>
    </source>
</reference>
<accession>A0ABW0L0C2</accession>
<evidence type="ECO:0000313" key="1">
    <source>
        <dbReference type="EMBL" id="MFC5458875.1"/>
    </source>
</evidence>
<dbReference type="EMBL" id="JBHSMU010000004">
    <property type="protein sequence ID" value="MFC5458875.1"/>
    <property type="molecule type" value="Genomic_DNA"/>
</dbReference>
<dbReference type="PANTHER" id="PTHR35370">
    <property type="entry name" value="CYTOPLASMIC PROTEIN-RELATED-RELATED"/>
    <property type="match status" value="1"/>
</dbReference>
<evidence type="ECO:0000313" key="2">
    <source>
        <dbReference type="Proteomes" id="UP001596050"/>
    </source>
</evidence>
<name>A0ABW0L0C2_9BURK</name>
<sequence>MDEMLRYFEEELALFGQYAREFRHRFPKPASDLHIAGDSYEDPSVARLIQSVALLSARIHKRLDDDYPKFTESLLESLYPHYLRPMPSYSIAQVADTGQGAAAAGAGASATNYAIIPRGTPLRSAPVEGTVCQFRTVYPVLVGPLRITQAGFTSGSAMPRAVHSVRGVTAGIAIGFEARGSVAALCRRGAGRVRVFVDGDPSLRAALIDTLFMRPPAACVQAESAGPWLALGASPLALAGLGEDEAVLPLPARSHPAFRLLTEYFTYPEKFGFIDIDLEAAARVLPPGCERFTLHLGLVRVAADSDVARSLAPLSHRNLLLGCTPVVNLFRKGGDPIPLSHTRAEYPLAADSAHAAAFEIHSIDRVCVVREARGARTVTEFEPLYAVGHAAVDQSGGSAAGTGHYWAARRDEILAQASPGHEVRLALLDPDFNPLDAAGATISTELTCTNRDLPSRLRYGHPEGDLVAESRAGTAPFRLLRRPSAAFRFEGGRGAHWRLVSHLALNYAGLTTAGLADLQKMLALYDLPCSPVSRRQIAGIVGLEHGTVRAWLKTRPVSSLMPGVGIRMTVDEEAFAGSGLYAFAQVMDHYFALNSQLNCFTRLEIVSSQTGEEILACAPRTAELLRASSTGC</sequence>
<dbReference type="InterPro" id="IPR010272">
    <property type="entry name" value="T6SS_TssF"/>
</dbReference>
<dbReference type="PANTHER" id="PTHR35370:SF1">
    <property type="entry name" value="TYPE VI SECRETION SYSTEM COMPONENT TSSF1"/>
    <property type="match status" value="1"/>
</dbReference>
<keyword evidence="2" id="KW-1185">Reference proteome</keyword>
<dbReference type="NCBIfam" id="TIGR03359">
    <property type="entry name" value="VI_chp_6"/>
    <property type="match status" value="1"/>
</dbReference>
<gene>
    <name evidence="1" type="primary">tssF</name>
    <name evidence="1" type="ORF">ACFPN5_03510</name>
</gene>
<protein>
    <submittedName>
        <fullName evidence="1">Type VI secretion system baseplate subunit TssF</fullName>
    </submittedName>
</protein>
<comment type="caution">
    <text evidence="1">The sequence shown here is derived from an EMBL/GenBank/DDBJ whole genome shotgun (WGS) entry which is preliminary data.</text>
</comment>
<proteinExistence type="predicted"/>